<proteinExistence type="predicted"/>
<keyword evidence="6" id="KW-1185">Reference proteome</keyword>
<dbReference type="AlphaFoldDB" id="A0A133NAY1"/>
<dbReference type="GO" id="GO:0051304">
    <property type="term" value="P:chromosome separation"/>
    <property type="evidence" value="ECO:0007669"/>
    <property type="project" value="InterPro"/>
</dbReference>
<dbReference type="Pfam" id="PF04079">
    <property type="entry name" value="SMC_ScpB"/>
    <property type="match status" value="1"/>
</dbReference>
<keyword evidence="3" id="KW-0159">Chromosome partition</keyword>
<protein>
    <submittedName>
        <fullName evidence="5">Segregation and condensation protein B</fullName>
    </submittedName>
</protein>
<evidence type="ECO:0000313" key="5">
    <source>
        <dbReference type="EMBL" id="KXA13454.1"/>
    </source>
</evidence>
<evidence type="ECO:0000256" key="2">
    <source>
        <dbReference type="ARBA" id="ARBA00022618"/>
    </source>
</evidence>
<dbReference type="PANTHER" id="PTHR34298">
    <property type="entry name" value="SEGREGATION AND CONDENSATION PROTEIN B"/>
    <property type="match status" value="1"/>
</dbReference>
<dbReference type="InterPro" id="IPR036390">
    <property type="entry name" value="WH_DNA-bd_sf"/>
</dbReference>
<dbReference type="SUPFAM" id="SSF46785">
    <property type="entry name" value="Winged helix' DNA-binding domain"/>
    <property type="match status" value="2"/>
</dbReference>
<dbReference type="Gene3D" id="1.10.10.10">
    <property type="entry name" value="Winged helix-like DNA-binding domain superfamily/Winged helix DNA-binding domain"/>
    <property type="match status" value="2"/>
</dbReference>
<dbReference type="PATRIC" id="fig|134605.3.peg.1342"/>
<dbReference type="Proteomes" id="UP000070617">
    <property type="component" value="Unassembled WGS sequence"/>
</dbReference>
<evidence type="ECO:0000256" key="4">
    <source>
        <dbReference type="ARBA" id="ARBA00023306"/>
    </source>
</evidence>
<evidence type="ECO:0000313" key="6">
    <source>
        <dbReference type="Proteomes" id="UP000070617"/>
    </source>
</evidence>
<keyword evidence="1" id="KW-0963">Cytoplasm</keyword>
<dbReference type="InterPro" id="IPR005234">
    <property type="entry name" value="ScpB_csome_segregation"/>
</dbReference>
<dbReference type="InterPro" id="IPR036388">
    <property type="entry name" value="WH-like_DNA-bd_sf"/>
</dbReference>
<dbReference type="PIRSF" id="PIRSF019345">
    <property type="entry name" value="ScpB"/>
    <property type="match status" value="1"/>
</dbReference>
<organism evidence="5 6">
    <name type="scientific">Fusobacterium equinum</name>
    <dbReference type="NCBI Taxonomy" id="134605"/>
    <lineage>
        <taxon>Bacteria</taxon>
        <taxon>Fusobacteriati</taxon>
        <taxon>Fusobacteriota</taxon>
        <taxon>Fusobacteriia</taxon>
        <taxon>Fusobacteriales</taxon>
        <taxon>Fusobacteriaceae</taxon>
        <taxon>Fusobacterium</taxon>
    </lineage>
</organism>
<evidence type="ECO:0000256" key="3">
    <source>
        <dbReference type="ARBA" id="ARBA00022829"/>
    </source>
</evidence>
<comment type="caution">
    <text evidence="5">The sequence shown here is derived from an EMBL/GenBank/DDBJ whole genome shotgun (WGS) entry which is preliminary data.</text>
</comment>
<dbReference type="STRING" id="134605.HMPREF3206_01355"/>
<sequence length="174" mass="20061">MGMKDELESILFLGGDENKVKDLAKFFSISLEDMLKLIEELKEDRKDTGICIEMDADLVYLVTNPKNGEIIHQYFEQEVKPRKLSAAAMETLSIIAYKQPITKREIEKIRGVGVDHIVQTLEERNLVRVCGYRDSIGRPKLYEVSNKFLGYMGISSLEELPEYRQIQEELDGRE</sequence>
<dbReference type="EMBL" id="LRPX01000069">
    <property type="protein sequence ID" value="KXA13454.1"/>
    <property type="molecule type" value="Genomic_DNA"/>
</dbReference>
<gene>
    <name evidence="5" type="ORF">HMPREF3206_01355</name>
</gene>
<dbReference type="PANTHER" id="PTHR34298:SF2">
    <property type="entry name" value="SEGREGATION AND CONDENSATION PROTEIN B"/>
    <property type="match status" value="1"/>
</dbReference>
<dbReference type="GO" id="GO:0051301">
    <property type="term" value="P:cell division"/>
    <property type="evidence" value="ECO:0007669"/>
    <property type="project" value="UniProtKB-KW"/>
</dbReference>
<accession>A0A133NAY1</accession>
<keyword evidence="2" id="KW-0132">Cell division</keyword>
<name>A0A133NAY1_9FUSO</name>
<evidence type="ECO:0000256" key="1">
    <source>
        <dbReference type="ARBA" id="ARBA00022490"/>
    </source>
</evidence>
<dbReference type="NCBIfam" id="TIGR00281">
    <property type="entry name" value="SMC-Scp complex subunit ScpB"/>
    <property type="match status" value="1"/>
</dbReference>
<reference evidence="6" key="1">
    <citation type="submission" date="2016-01" db="EMBL/GenBank/DDBJ databases">
        <authorList>
            <person name="Mitreva M."/>
            <person name="Pepin K.H."/>
            <person name="Mihindukulasuriya K.A."/>
            <person name="Fulton R."/>
            <person name="Fronick C."/>
            <person name="O'Laughlin M."/>
            <person name="Miner T."/>
            <person name="Herter B."/>
            <person name="Rosa B.A."/>
            <person name="Cordes M."/>
            <person name="Tomlinson C."/>
            <person name="Wollam A."/>
            <person name="Palsikar V.B."/>
            <person name="Mardis E.R."/>
            <person name="Wilson R.K."/>
        </authorList>
    </citation>
    <scope>NUCLEOTIDE SEQUENCE [LARGE SCALE GENOMIC DNA]</scope>
    <source>
        <strain evidence="6">CMW8396</strain>
    </source>
</reference>
<keyword evidence="4" id="KW-0131">Cell cycle</keyword>
<dbReference type="RefSeq" id="WP_008801644.1">
    <property type="nucleotide sequence ID" value="NZ_KQ956559.1"/>
</dbReference>